<organism evidence="2 3">
    <name type="scientific">Pleurodeles waltl</name>
    <name type="common">Iberian ribbed newt</name>
    <dbReference type="NCBI Taxonomy" id="8319"/>
    <lineage>
        <taxon>Eukaryota</taxon>
        <taxon>Metazoa</taxon>
        <taxon>Chordata</taxon>
        <taxon>Craniata</taxon>
        <taxon>Vertebrata</taxon>
        <taxon>Euteleostomi</taxon>
        <taxon>Amphibia</taxon>
        <taxon>Batrachia</taxon>
        <taxon>Caudata</taxon>
        <taxon>Salamandroidea</taxon>
        <taxon>Salamandridae</taxon>
        <taxon>Pleurodelinae</taxon>
        <taxon>Pleurodeles</taxon>
    </lineage>
</organism>
<name>A0AAV7SDY9_PLEWA</name>
<evidence type="ECO:0000313" key="3">
    <source>
        <dbReference type="Proteomes" id="UP001066276"/>
    </source>
</evidence>
<feature type="compositionally biased region" description="Basic residues" evidence="1">
    <location>
        <begin position="1"/>
        <end position="16"/>
    </location>
</feature>
<keyword evidence="3" id="KW-1185">Reference proteome</keyword>
<evidence type="ECO:0000313" key="2">
    <source>
        <dbReference type="EMBL" id="KAJ1161358.1"/>
    </source>
</evidence>
<reference evidence="2" key="1">
    <citation type="journal article" date="2022" name="bioRxiv">
        <title>Sequencing and chromosome-scale assembly of the giantPleurodeles waltlgenome.</title>
        <authorList>
            <person name="Brown T."/>
            <person name="Elewa A."/>
            <person name="Iarovenko S."/>
            <person name="Subramanian E."/>
            <person name="Araus A.J."/>
            <person name="Petzold A."/>
            <person name="Susuki M."/>
            <person name="Suzuki K.-i.T."/>
            <person name="Hayashi T."/>
            <person name="Toyoda A."/>
            <person name="Oliveira C."/>
            <person name="Osipova E."/>
            <person name="Leigh N.D."/>
            <person name="Simon A."/>
            <person name="Yun M.H."/>
        </authorList>
    </citation>
    <scope>NUCLEOTIDE SEQUENCE</scope>
    <source>
        <strain evidence="2">20211129_DDA</strain>
        <tissue evidence="2">Liver</tissue>
    </source>
</reference>
<sequence length="140" mass="15617">MGRKSRHKHPKQRRRGPGAAELPRFGVLVVGGLQREWGQLQRSGNRPEEIQPQEQGTGQRGCKPAKIGLFNTRSSGQRETPPLPFTKDSETESSSEDSDNGQQTVPIAWTVAATRTQLQTLVNHQCIVERELNWMAAQCC</sequence>
<accession>A0AAV7SDY9</accession>
<feature type="region of interest" description="Disordered" evidence="1">
    <location>
        <begin position="1"/>
        <end position="24"/>
    </location>
</feature>
<dbReference type="EMBL" id="JANPWB010000008">
    <property type="protein sequence ID" value="KAJ1161358.1"/>
    <property type="molecule type" value="Genomic_DNA"/>
</dbReference>
<proteinExistence type="predicted"/>
<gene>
    <name evidence="2" type="ORF">NDU88_001845</name>
</gene>
<protein>
    <submittedName>
        <fullName evidence="2">Uncharacterized protein</fullName>
    </submittedName>
</protein>
<feature type="region of interest" description="Disordered" evidence="1">
    <location>
        <begin position="37"/>
        <end position="106"/>
    </location>
</feature>
<evidence type="ECO:0000256" key="1">
    <source>
        <dbReference type="SAM" id="MobiDB-lite"/>
    </source>
</evidence>
<comment type="caution">
    <text evidence="2">The sequence shown here is derived from an EMBL/GenBank/DDBJ whole genome shotgun (WGS) entry which is preliminary data.</text>
</comment>
<dbReference type="Proteomes" id="UP001066276">
    <property type="component" value="Chromosome 4_2"/>
</dbReference>
<dbReference type="AlphaFoldDB" id="A0AAV7SDY9"/>